<protein>
    <submittedName>
        <fullName evidence="5">LuxR C-terminal-related transcriptional regulator</fullName>
    </submittedName>
</protein>
<evidence type="ECO:0000256" key="1">
    <source>
        <dbReference type="ARBA" id="ARBA00023015"/>
    </source>
</evidence>
<dbReference type="InterPro" id="IPR027417">
    <property type="entry name" value="P-loop_NTPase"/>
</dbReference>
<dbReference type="PANTHER" id="PTHR44688">
    <property type="entry name" value="DNA-BINDING TRANSCRIPTIONAL ACTIVATOR DEVR_DOSR"/>
    <property type="match status" value="1"/>
</dbReference>
<evidence type="ECO:0000313" key="6">
    <source>
        <dbReference type="Proteomes" id="UP001227101"/>
    </source>
</evidence>
<dbReference type="InterPro" id="IPR036388">
    <property type="entry name" value="WH-like_DNA-bd_sf"/>
</dbReference>
<feature type="domain" description="HTH luxR-type" evidence="4">
    <location>
        <begin position="682"/>
        <end position="747"/>
    </location>
</feature>
<name>A0ABY8XKQ0_9PSEU</name>
<dbReference type="Proteomes" id="UP001227101">
    <property type="component" value="Chromosome"/>
</dbReference>
<dbReference type="Gene3D" id="1.10.10.10">
    <property type="entry name" value="Winged helix-like DNA-binding domain superfamily/Winged helix DNA-binding domain"/>
    <property type="match status" value="1"/>
</dbReference>
<keyword evidence="2" id="KW-0238">DNA-binding</keyword>
<evidence type="ECO:0000313" key="5">
    <source>
        <dbReference type="EMBL" id="WIV56157.1"/>
    </source>
</evidence>
<dbReference type="InterPro" id="IPR016032">
    <property type="entry name" value="Sig_transdc_resp-reg_C-effctor"/>
</dbReference>
<keyword evidence="6" id="KW-1185">Reference proteome</keyword>
<evidence type="ECO:0000256" key="3">
    <source>
        <dbReference type="ARBA" id="ARBA00023163"/>
    </source>
</evidence>
<dbReference type="PANTHER" id="PTHR44688:SF16">
    <property type="entry name" value="DNA-BINDING TRANSCRIPTIONAL ACTIVATOR DEVR_DOSR"/>
    <property type="match status" value="1"/>
</dbReference>
<dbReference type="SUPFAM" id="SSF52540">
    <property type="entry name" value="P-loop containing nucleoside triphosphate hydrolases"/>
    <property type="match status" value="1"/>
</dbReference>
<dbReference type="InterPro" id="IPR059106">
    <property type="entry name" value="WHD_MalT"/>
</dbReference>
<dbReference type="SUPFAM" id="SSF46894">
    <property type="entry name" value="C-terminal effector domain of the bipartite response regulators"/>
    <property type="match status" value="1"/>
</dbReference>
<gene>
    <name evidence="5" type="ORF">QP939_46415</name>
</gene>
<dbReference type="EMBL" id="CP127173">
    <property type="protein sequence ID" value="WIV56157.1"/>
    <property type="molecule type" value="Genomic_DNA"/>
</dbReference>
<dbReference type="CDD" id="cd06170">
    <property type="entry name" value="LuxR_C_like"/>
    <property type="match status" value="1"/>
</dbReference>
<dbReference type="Pfam" id="PF00196">
    <property type="entry name" value="GerE"/>
    <property type="match status" value="1"/>
</dbReference>
<dbReference type="InterPro" id="IPR000792">
    <property type="entry name" value="Tscrpt_reg_LuxR_C"/>
</dbReference>
<keyword evidence="1" id="KW-0805">Transcription regulation</keyword>
<evidence type="ECO:0000259" key="4">
    <source>
        <dbReference type="PROSITE" id="PS50043"/>
    </source>
</evidence>
<organism evidence="5 6">
    <name type="scientific">Amycolatopsis nalaikhensis</name>
    <dbReference type="NCBI Taxonomy" id="715472"/>
    <lineage>
        <taxon>Bacteria</taxon>
        <taxon>Bacillati</taxon>
        <taxon>Actinomycetota</taxon>
        <taxon>Actinomycetes</taxon>
        <taxon>Pseudonocardiales</taxon>
        <taxon>Pseudonocardiaceae</taxon>
        <taxon>Amycolatopsis</taxon>
    </lineage>
</organism>
<dbReference type="SMART" id="SM00421">
    <property type="entry name" value="HTH_LUXR"/>
    <property type="match status" value="1"/>
</dbReference>
<sequence length="750" mass="79046">MTTSRTRPAVVVRTRLRPPAPHPADVPRTRLLARLDAAAEPVVLVAAPRGAGKTVLLAQWVAGRRCAWVSLSRHDDTPAGVWSAVLEALRPLHSEVPAPPAVLLDDEPTLVTVILPELLNALASAGPLVLVLDGLDVVEHPVSRAALDEFVRRVPETVRVALATARPPSGPVASLRAAGRLAEFTEDDLRFDLAETRHLLSATAGRPVAEAEAEAVWRGYAGWATGLRLAGMALRSGTSLPCPVPSVAEFFRAEVLERVTSRQRRLLLYSSVLTELTPDRCAEVTALPAAGETLAAVAASSLLLRRTGSGLRCHPVLRAVLKSVLREEYPEVVEELHARAAERLRREGDLDAAYEHARLAGLPGVAVRTAIETWPSAHPRALLARLDEVPAEGRAVAAAAELACGHPGRAAARLGGDLVAAQGVAARAGSHPASAGTWLAPHDGDLAAAQGVAALAGRDPASAGTWLAPHDGDLTAAQRVARPAEADDPPALAVRAWLALHNGDLPTAHHIATQAIAAPRESTRPWWLLLAQAALGTAGLWEGKPVLDQLDETAREAEKCGYRDVAVRALDARTAGSLLTGDVTAAQTSAAQAVAWHDLDPTRCAAPVVATAFLASRRGSRYPATALASATPHAEAFAALLHAQSTSDTQQRRKAHAQARAALTGLRHGPVLADLLQGCGVPDFRPAVLSDRERAVLRALAGPLTLREIAAELHVSHNTVKTHVRSVFRKLGAHDRADAVSRGAAATRPW</sequence>
<dbReference type="PRINTS" id="PR00038">
    <property type="entry name" value="HTHLUXR"/>
</dbReference>
<reference evidence="5 6" key="1">
    <citation type="submission" date="2023-06" db="EMBL/GenBank/DDBJ databases">
        <authorList>
            <person name="Oyuntsetseg B."/>
            <person name="Kim S.B."/>
        </authorList>
    </citation>
    <scope>NUCLEOTIDE SEQUENCE [LARGE SCALE GENOMIC DNA]</scope>
    <source>
        <strain evidence="5 6">2-2</strain>
    </source>
</reference>
<proteinExistence type="predicted"/>
<dbReference type="RefSeq" id="WP_285453225.1">
    <property type="nucleotide sequence ID" value="NZ_CP127173.1"/>
</dbReference>
<accession>A0ABY8XKQ0</accession>
<dbReference type="PROSITE" id="PS50043">
    <property type="entry name" value="HTH_LUXR_2"/>
    <property type="match status" value="1"/>
</dbReference>
<dbReference type="Pfam" id="PF25873">
    <property type="entry name" value="WHD_MalT"/>
    <property type="match status" value="1"/>
</dbReference>
<keyword evidence="3" id="KW-0804">Transcription</keyword>
<evidence type="ECO:0000256" key="2">
    <source>
        <dbReference type="ARBA" id="ARBA00023125"/>
    </source>
</evidence>